<evidence type="ECO:0000256" key="1">
    <source>
        <dbReference type="SAM" id="Phobius"/>
    </source>
</evidence>
<sequence>MSDPEVAASLPRGLRARMRPVWHGDTVADSAEHENLPVLVADWGSYAQPQSRRAKPVAEPYLRGHLARAEAAGRRHGLRVGLLHAVPVAAVLVLLALLLPEIG</sequence>
<keyword evidence="1" id="KW-0812">Transmembrane</keyword>
<gene>
    <name evidence="2" type="ORF">GCM10010492_57530</name>
</gene>
<name>A0ABN0UGK2_9PSEU</name>
<organism evidence="2 3">
    <name type="scientific">Saccharothrix mutabilis subsp. mutabilis</name>
    <dbReference type="NCBI Taxonomy" id="66855"/>
    <lineage>
        <taxon>Bacteria</taxon>
        <taxon>Bacillati</taxon>
        <taxon>Actinomycetota</taxon>
        <taxon>Actinomycetes</taxon>
        <taxon>Pseudonocardiales</taxon>
        <taxon>Pseudonocardiaceae</taxon>
        <taxon>Saccharothrix</taxon>
    </lineage>
</organism>
<dbReference type="Proteomes" id="UP001500416">
    <property type="component" value="Unassembled WGS sequence"/>
</dbReference>
<dbReference type="EMBL" id="BAAABU010000017">
    <property type="protein sequence ID" value="GAA0249903.1"/>
    <property type="molecule type" value="Genomic_DNA"/>
</dbReference>
<evidence type="ECO:0000313" key="3">
    <source>
        <dbReference type="Proteomes" id="UP001500416"/>
    </source>
</evidence>
<keyword evidence="1" id="KW-0472">Membrane</keyword>
<keyword evidence="1" id="KW-1133">Transmembrane helix</keyword>
<keyword evidence="3" id="KW-1185">Reference proteome</keyword>
<reference evidence="2 3" key="1">
    <citation type="journal article" date="2019" name="Int. J. Syst. Evol. Microbiol.">
        <title>The Global Catalogue of Microorganisms (GCM) 10K type strain sequencing project: providing services to taxonomists for standard genome sequencing and annotation.</title>
        <authorList>
            <consortium name="The Broad Institute Genomics Platform"/>
            <consortium name="The Broad Institute Genome Sequencing Center for Infectious Disease"/>
            <person name="Wu L."/>
            <person name="Ma J."/>
        </authorList>
    </citation>
    <scope>NUCLEOTIDE SEQUENCE [LARGE SCALE GENOMIC DNA]</scope>
    <source>
        <strain evidence="2 3">JCM 3380</strain>
    </source>
</reference>
<dbReference type="RefSeq" id="WP_343937061.1">
    <property type="nucleotide sequence ID" value="NZ_BAAABU010000017.1"/>
</dbReference>
<accession>A0ABN0UGK2</accession>
<protein>
    <submittedName>
        <fullName evidence="2">Uncharacterized protein</fullName>
    </submittedName>
</protein>
<comment type="caution">
    <text evidence="2">The sequence shown here is derived from an EMBL/GenBank/DDBJ whole genome shotgun (WGS) entry which is preliminary data.</text>
</comment>
<evidence type="ECO:0000313" key="2">
    <source>
        <dbReference type="EMBL" id="GAA0249903.1"/>
    </source>
</evidence>
<proteinExistence type="predicted"/>
<feature type="transmembrane region" description="Helical" evidence="1">
    <location>
        <begin position="80"/>
        <end position="99"/>
    </location>
</feature>